<gene>
    <name evidence="2" type="ORF">Q0A17_06365</name>
</gene>
<dbReference type="RefSeq" id="WP_301697467.1">
    <property type="nucleotide sequence ID" value="NZ_JAUJYW010000002.1"/>
</dbReference>
<comment type="caution">
    <text evidence="2">The sequence shown here is derived from an EMBL/GenBank/DDBJ whole genome shotgun (WGS) entry which is preliminary data.</text>
</comment>
<protein>
    <submittedName>
        <fullName evidence="2">Conserved phage C-terminal domain-containing protein</fullName>
    </submittedName>
</protein>
<accession>A0ABT8PS05</accession>
<reference evidence="2 3" key="1">
    <citation type="submission" date="2023-07" db="EMBL/GenBank/DDBJ databases">
        <title>Citrobacter selenititolerans sp. nov., isolated from seleniferous soil.</title>
        <authorList>
            <person name="Zhang S."/>
            <person name="Li K."/>
            <person name="Peng J."/>
            <person name="Wang H."/>
            <person name="Sun J."/>
            <person name="Guo Y."/>
        </authorList>
    </citation>
    <scope>NUCLEOTIDE SEQUENCE [LARGE SCALE GENOMIC DNA]</scope>
    <source>
        <strain evidence="2 3">S2-9</strain>
    </source>
</reference>
<feature type="domain" description="Phage conserved hypothetical protein C-terminal" evidence="1">
    <location>
        <begin position="213"/>
        <end position="285"/>
    </location>
</feature>
<dbReference type="Pfam" id="PF09524">
    <property type="entry name" value="Phg_2220_C"/>
    <property type="match status" value="1"/>
</dbReference>
<dbReference type="InterPro" id="IPR011741">
    <property type="entry name" value="Phg_2220_C"/>
</dbReference>
<keyword evidence="3" id="KW-1185">Reference proteome</keyword>
<dbReference type="Proteomes" id="UP001174867">
    <property type="component" value="Unassembled WGS sequence"/>
</dbReference>
<evidence type="ECO:0000313" key="3">
    <source>
        <dbReference type="Proteomes" id="UP001174867"/>
    </source>
</evidence>
<evidence type="ECO:0000313" key="2">
    <source>
        <dbReference type="EMBL" id="MDN8599038.1"/>
    </source>
</evidence>
<sequence>MSTLIQLLDRPIAYNPAFAKLKAGKVKAGPVAAVFLSQLVYWHNRMDGGWMYKTQADIASETALTRDEQETARKRLVLLGVLEEDRRGVPATMHYRINAERLEVLLLETVQPAKRSVSQDKTRLRNVQNVETPQSGLVQPRKQECGIAANKNVETPPSSVGQTNEQACGDPANFPTGDYTENTQETTQENKTPCPVAERPDPEVVITDNAIEVLTHLNRVSGSRYQKSKTSLENIRARLREGYSVTDLQLVIDLKHEHWRENDEQYQYMRPETLFGPKKFESYLQSATRWDQKGRPKREDWDAKKRDVMVFGTVQKTIPAGFRG</sequence>
<proteinExistence type="predicted"/>
<name>A0ABT8PS05_9ENTR</name>
<dbReference type="NCBIfam" id="TIGR02220">
    <property type="entry name" value="phg_TIGR02220"/>
    <property type="match status" value="1"/>
</dbReference>
<dbReference type="EMBL" id="JAUJYW010000002">
    <property type="protein sequence ID" value="MDN8599038.1"/>
    <property type="molecule type" value="Genomic_DNA"/>
</dbReference>
<evidence type="ECO:0000259" key="1">
    <source>
        <dbReference type="Pfam" id="PF09524"/>
    </source>
</evidence>
<organism evidence="2 3">
    <name type="scientific">Citrobacter enshiensis</name>
    <dbReference type="NCBI Taxonomy" id="2971264"/>
    <lineage>
        <taxon>Bacteria</taxon>
        <taxon>Pseudomonadati</taxon>
        <taxon>Pseudomonadota</taxon>
        <taxon>Gammaproteobacteria</taxon>
        <taxon>Enterobacterales</taxon>
        <taxon>Enterobacteriaceae</taxon>
        <taxon>Citrobacter</taxon>
    </lineage>
</organism>